<dbReference type="OrthoDB" id="1641131at2759"/>
<reference evidence="1" key="1">
    <citation type="submission" date="2022-07" db="EMBL/GenBank/DDBJ databases">
        <authorList>
            <person name="Macas J."/>
            <person name="Novak P."/>
            <person name="Neumann P."/>
        </authorList>
    </citation>
    <scope>NUCLEOTIDE SEQUENCE</scope>
</reference>
<evidence type="ECO:0000313" key="1">
    <source>
        <dbReference type="EMBL" id="CAH9069188.1"/>
    </source>
</evidence>
<proteinExistence type="predicted"/>
<name>A0A9P0YN65_CUSEU</name>
<comment type="caution">
    <text evidence="1">The sequence shown here is derived from an EMBL/GenBank/DDBJ whole genome shotgun (WGS) entry which is preliminary data.</text>
</comment>
<accession>A0A9P0YN65</accession>
<evidence type="ECO:0000313" key="2">
    <source>
        <dbReference type="Proteomes" id="UP001152484"/>
    </source>
</evidence>
<keyword evidence="2" id="KW-1185">Reference proteome</keyword>
<protein>
    <submittedName>
        <fullName evidence="1">Uncharacterized protein</fullName>
    </submittedName>
</protein>
<dbReference type="Proteomes" id="UP001152484">
    <property type="component" value="Unassembled WGS sequence"/>
</dbReference>
<gene>
    <name evidence="1" type="ORF">CEURO_LOCUS3098</name>
</gene>
<sequence>MAAFYSASPADGMSRWVSNVLCDENCRELIGNCVQLSVCTAVSVYLEKTMNNNPFDDLFSALINPKHETEVRYILVTVCQHTVETFIRTSHQVLSNNNQHLQSNVLARNKKFIFDLTGKLTFETMKSFQEFVQERVSESLRRRAKLMHEKEEALEEYVRQKSSTAITAFLSLCLHIVNSPWLLVQ</sequence>
<dbReference type="AlphaFoldDB" id="A0A9P0YN65"/>
<dbReference type="EMBL" id="CAMAPE010000005">
    <property type="protein sequence ID" value="CAH9069188.1"/>
    <property type="molecule type" value="Genomic_DNA"/>
</dbReference>
<organism evidence="1 2">
    <name type="scientific">Cuscuta europaea</name>
    <name type="common">European dodder</name>
    <dbReference type="NCBI Taxonomy" id="41803"/>
    <lineage>
        <taxon>Eukaryota</taxon>
        <taxon>Viridiplantae</taxon>
        <taxon>Streptophyta</taxon>
        <taxon>Embryophyta</taxon>
        <taxon>Tracheophyta</taxon>
        <taxon>Spermatophyta</taxon>
        <taxon>Magnoliopsida</taxon>
        <taxon>eudicotyledons</taxon>
        <taxon>Gunneridae</taxon>
        <taxon>Pentapetalae</taxon>
        <taxon>asterids</taxon>
        <taxon>lamiids</taxon>
        <taxon>Solanales</taxon>
        <taxon>Convolvulaceae</taxon>
        <taxon>Cuscuteae</taxon>
        <taxon>Cuscuta</taxon>
        <taxon>Cuscuta subgen. Cuscuta</taxon>
    </lineage>
</organism>